<organism evidence="1 2">
    <name type="scientific">Acaulospora colombiana</name>
    <dbReference type="NCBI Taxonomy" id="27376"/>
    <lineage>
        <taxon>Eukaryota</taxon>
        <taxon>Fungi</taxon>
        <taxon>Fungi incertae sedis</taxon>
        <taxon>Mucoromycota</taxon>
        <taxon>Glomeromycotina</taxon>
        <taxon>Glomeromycetes</taxon>
        <taxon>Diversisporales</taxon>
        <taxon>Acaulosporaceae</taxon>
        <taxon>Acaulospora</taxon>
    </lineage>
</organism>
<feature type="non-terminal residue" evidence="1">
    <location>
        <position position="114"/>
    </location>
</feature>
<name>A0ACA9QJW5_9GLOM</name>
<evidence type="ECO:0000313" key="2">
    <source>
        <dbReference type="Proteomes" id="UP000789525"/>
    </source>
</evidence>
<sequence length="114" mass="12661">GFVGDLFVIIASYMEVSITSNLRRKLMSLRSELNLYSSASFTARRRGKRHDSSGRTYYTKRMKPHYTRRSYYAHDYDRFNDDTIVYTYAGGTSHGGGCLDGGLDCSGGGGCDSG</sequence>
<gene>
    <name evidence="1" type="ORF">ACOLOM_LOCUS12576</name>
</gene>
<comment type="caution">
    <text evidence="1">The sequence shown here is derived from an EMBL/GenBank/DDBJ whole genome shotgun (WGS) entry which is preliminary data.</text>
</comment>
<proteinExistence type="predicted"/>
<dbReference type="EMBL" id="CAJVPT010051789">
    <property type="protein sequence ID" value="CAG8748470.1"/>
    <property type="molecule type" value="Genomic_DNA"/>
</dbReference>
<reference evidence="1" key="1">
    <citation type="submission" date="2021-06" db="EMBL/GenBank/DDBJ databases">
        <authorList>
            <person name="Kallberg Y."/>
            <person name="Tangrot J."/>
            <person name="Rosling A."/>
        </authorList>
    </citation>
    <scope>NUCLEOTIDE SEQUENCE</scope>
    <source>
        <strain evidence="1">CL356</strain>
    </source>
</reference>
<accession>A0ACA9QJW5</accession>
<evidence type="ECO:0000313" key="1">
    <source>
        <dbReference type="EMBL" id="CAG8748470.1"/>
    </source>
</evidence>
<keyword evidence="2" id="KW-1185">Reference proteome</keyword>
<protein>
    <submittedName>
        <fullName evidence="1">13461_t:CDS:1</fullName>
    </submittedName>
</protein>
<feature type="non-terminal residue" evidence="1">
    <location>
        <position position="1"/>
    </location>
</feature>
<dbReference type="Proteomes" id="UP000789525">
    <property type="component" value="Unassembled WGS sequence"/>
</dbReference>